<feature type="binding site" evidence="9">
    <location>
        <begin position="156"/>
        <end position="159"/>
    </location>
    <ligand>
        <name>substrate</name>
    </ligand>
</feature>
<keyword evidence="4 7" id="KW-0560">Oxidoreductase</keyword>
<evidence type="ECO:0000259" key="11">
    <source>
        <dbReference type="SMART" id="SM00984"/>
    </source>
</evidence>
<comment type="catalytic activity">
    <reaction evidence="6 7">
        <text>UDP-alpha-D-glucose + 2 NAD(+) + H2O = UDP-alpha-D-glucuronate + 2 NADH + 3 H(+)</text>
        <dbReference type="Rhea" id="RHEA:23596"/>
        <dbReference type="ChEBI" id="CHEBI:15377"/>
        <dbReference type="ChEBI" id="CHEBI:15378"/>
        <dbReference type="ChEBI" id="CHEBI:57540"/>
        <dbReference type="ChEBI" id="CHEBI:57945"/>
        <dbReference type="ChEBI" id="CHEBI:58052"/>
        <dbReference type="ChEBI" id="CHEBI:58885"/>
        <dbReference type="EC" id="1.1.1.22"/>
    </reaction>
</comment>
<dbReference type="AlphaFoldDB" id="A0A1G7HIH7"/>
<dbReference type="InterPro" id="IPR001732">
    <property type="entry name" value="UDP-Glc/GDP-Man_DH_N"/>
</dbReference>
<keyword evidence="5 7" id="KW-0520">NAD</keyword>
<dbReference type="InterPro" id="IPR014026">
    <property type="entry name" value="UDP-Glc/GDP-Man_DH_dimer"/>
</dbReference>
<keyword evidence="13" id="KW-1185">Reference proteome</keyword>
<name>A0A1G7HIH7_9EURY</name>
<dbReference type="InterPro" id="IPR028357">
    <property type="entry name" value="UDPglc_DH_bac"/>
</dbReference>
<proteinExistence type="inferred from homology"/>
<comment type="pathway">
    <text evidence="1">Nucleotide-sugar biosynthesis; UDP-alpha-D-glucuronate biosynthesis; UDP-alpha-D-glucuronate from UDP-alpha-D-glucose: step 1/1.</text>
</comment>
<evidence type="ECO:0000256" key="3">
    <source>
        <dbReference type="ARBA" id="ARBA00012954"/>
    </source>
</evidence>
<dbReference type="Proteomes" id="UP000199076">
    <property type="component" value="Unassembled WGS sequence"/>
</dbReference>
<feature type="binding site" evidence="9">
    <location>
        <position position="328"/>
    </location>
    <ligand>
        <name>substrate</name>
    </ligand>
</feature>
<dbReference type="InterPro" id="IPR014027">
    <property type="entry name" value="UDP-Glc/GDP-Man_DH_C"/>
</dbReference>
<feature type="binding site" evidence="9">
    <location>
        <position position="213"/>
    </location>
    <ligand>
        <name>substrate</name>
    </ligand>
</feature>
<dbReference type="InterPro" id="IPR054886">
    <property type="entry name" value="UDPGDh_AglM"/>
</dbReference>
<feature type="binding site" evidence="10">
    <location>
        <position position="30"/>
    </location>
    <ligand>
        <name>NAD(+)</name>
        <dbReference type="ChEBI" id="CHEBI:57540"/>
    </ligand>
</feature>
<evidence type="ECO:0000256" key="9">
    <source>
        <dbReference type="PIRSR" id="PIRSR500134-2"/>
    </source>
</evidence>
<feature type="binding site" evidence="9">
    <location>
        <position position="266"/>
    </location>
    <ligand>
        <name>substrate</name>
    </ligand>
</feature>
<dbReference type="NCBIfam" id="NF041297">
    <property type="entry name" value="UDPGDh_AglM"/>
    <property type="match status" value="1"/>
</dbReference>
<dbReference type="PANTHER" id="PTHR43750:SF3">
    <property type="entry name" value="UDP-GLUCOSE 6-DEHYDROGENASE TUAD"/>
    <property type="match status" value="1"/>
</dbReference>
<dbReference type="PANTHER" id="PTHR43750">
    <property type="entry name" value="UDP-GLUCOSE 6-DEHYDROGENASE TUAD"/>
    <property type="match status" value="1"/>
</dbReference>
<evidence type="ECO:0000256" key="7">
    <source>
        <dbReference type="PIRNR" id="PIRNR000124"/>
    </source>
</evidence>
<accession>A0A1G7HIH7</accession>
<dbReference type="RefSeq" id="WP_092688494.1">
    <property type="nucleotide sequence ID" value="NZ_FNBK01000003.1"/>
</dbReference>
<dbReference type="EMBL" id="FNBK01000003">
    <property type="protein sequence ID" value="SDF00074.1"/>
    <property type="molecule type" value="Genomic_DNA"/>
</dbReference>
<dbReference type="GO" id="GO:0003979">
    <property type="term" value="F:UDP-glucose 6-dehydrogenase activity"/>
    <property type="evidence" value="ECO:0007669"/>
    <property type="project" value="UniProtKB-EC"/>
</dbReference>
<dbReference type="STRING" id="660518.SAMN05216218_10333"/>
<evidence type="ECO:0000256" key="4">
    <source>
        <dbReference type="ARBA" id="ARBA00023002"/>
    </source>
</evidence>
<dbReference type="Pfam" id="PF03720">
    <property type="entry name" value="UDPG_MGDP_dh_C"/>
    <property type="match status" value="1"/>
</dbReference>
<organism evidence="12 13">
    <name type="scientific">Halorientalis regularis</name>
    <dbReference type="NCBI Taxonomy" id="660518"/>
    <lineage>
        <taxon>Archaea</taxon>
        <taxon>Methanobacteriati</taxon>
        <taxon>Methanobacteriota</taxon>
        <taxon>Stenosarchaea group</taxon>
        <taxon>Halobacteria</taxon>
        <taxon>Halobacteriales</taxon>
        <taxon>Haloarculaceae</taxon>
        <taxon>Halorientalis</taxon>
    </lineage>
</organism>
<gene>
    <name evidence="12" type="ORF">SAMN05216218_10333</name>
</gene>
<evidence type="ECO:0000256" key="2">
    <source>
        <dbReference type="ARBA" id="ARBA00006601"/>
    </source>
</evidence>
<feature type="binding site" evidence="10">
    <location>
        <position position="159"/>
    </location>
    <ligand>
        <name>NAD(+)</name>
        <dbReference type="ChEBI" id="CHEBI:57540"/>
    </ligand>
</feature>
<dbReference type="InterPro" id="IPR036291">
    <property type="entry name" value="NAD(P)-bd_dom_sf"/>
</dbReference>
<feature type="binding site" evidence="10">
    <location>
        <position position="335"/>
    </location>
    <ligand>
        <name>NAD(+)</name>
        <dbReference type="ChEBI" id="CHEBI:57540"/>
    </ligand>
</feature>
<dbReference type="PRINTS" id="PR00411">
    <property type="entry name" value="PNDRDTASEI"/>
</dbReference>
<feature type="binding site" evidence="9">
    <location>
        <begin position="258"/>
        <end position="262"/>
    </location>
    <ligand>
        <name>substrate</name>
    </ligand>
</feature>
<dbReference type="InterPro" id="IPR036220">
    <property type="entry name" value="UDP-Glc/GDP-Man_DH_C_sf"/>
</dbReference>
<evidence type="ECO:0000256" key="10">
    <source>
        <dbReference type="PIRSR" id="PIRSR500134-3"/>
    </source>
</evidence>
<dbReference type="SUPFAM" id="SSF51735">
    <property type="entry name" value="NAD(P)-binding Rossmann-fold domains"/>
    <property type="match status" value="1"/>
</dbReference>
<evidence type="ECO:0000256" key="1">
    <source>
        <dbReference type="ARBA" id="ARBA00004701"/>
    </source>
</evidence>
<dbReference type="GO" id="GO:0051287">
    <property type="term" value="F:NAD binding"/>
    <property type="evidence" value="ECO:0007669"/>
    <property type="project" value="InterPro"/>
</dbReference>
<dbReference type="InterPro" id="IPR017476">
    <property type="entry name" value="UDP-Glc/GDP-Man"/>
</dbReference>
<protein>
    <recommendedName>
        <fullName evidence="3 7">UDP-glucose 6-dehydrogenase</fullName>
        <ecNumber evidence="3 7">1.1.1.22</ecNumber>
    </recommendedName>
</protein>
<dbReference type="Gene3D" id="1.20.5.100">
    <property type="entry name" value="Cytochrome c1, transmembrane anchor, C-terminal"/>
    <property type="match status" value="1"/>
</dbReference>
<evidence type="ECO:0000256" key="8">
    <source>
        <dbReference type="PIRSR" id="PIRSR500134-1"/>
    </source>
</evidence>
<dbReference type="EC" id="1.1.1.22" evidence="3 7"/>
<dbReference type="UniPathway" id="UPA00038">
    <property type="reaction ID" value="UER00491"/>
</dbReference>
<dbReference type="SUPFAM" id="SSF48179">
    <property type="entry name" value="6-phosphogluconate dehydrogenase C-terminal domain-like"/>
    <property type="match status" value="1"/>
</dbReference>
<dbReference type="SMART" id="SM00984">
    <property type="entry name" value="UDPG_MGDP_dh_C"/>
    <property type="match status" value="1"/>
</dbReference>
<dbReference type="NCBIfam" id="TIGR03026">
    <property type="entry name" value="NDP-sugDHase"/>
    <property type="match status" value="1"/>
</dbReference>
<dbReference type="Gene3D" id="3.40.50.720">
    <property type="entry name" value="NAD(P)-binding Rossmann-like Domain"/>
    <property type="match status" value="2"/>
</dbReference>
<dbReference type="PIRSF" id="PIRSF500134">
    <property type="entry name" value="UDPglc_DH_bac"/>
    <property type="match status" value="1"/>
</dbReference>
<dbReference type="GO" id="GO:0006065">
    <property type="term" value="P:UDP-glucuronate biosynthetic process"/>
    <property type="evidence" value="ECO:0007669"/>
    <property type="project" value="UniProtKB-UniPathway"/>
</dbReference>
<evidence type="ECO:0000256" key="5">
    <source>
        <dbReference type="ARBA" id="ARBA00023027"/>
    </source>
</evidence>
<dbReference type="OrthoDB" id="59839at2157"/>
<reference evidence="13" key="1">
    <citation type="submission" date="2016-10" db="EMBL/GenBank/DDBJ databases">
        <authorList>
            <person name="Varghese N."/>
            <person name="Submissions S."/>
        </authorList>
    </citation>
    <scope>NUCLEOTIDE SEQUENCE [LARGE SCALE GENOMIC DNA]</scope>
    <source>
        <strain evidence="13">IBRC-M 10760</strain>
    </source>
</reference>
<feature type="binding site" evidence="10">
    <location>
        <position position="272"/>
    </location>
    <ligand>
        <name>NAD(+)</name>
        <dbReference type="ChEBI" id="CHEBI:57540"/>
    </ligand>
</feature>
<evidence type="ECO:0000256" key="6">
    <source>
        <dbReference type="ARBA" id="ARBA00047473"/>
    </source>
</evidence>
<dbReference type="Pfam" id="PF03721">
    <property type="entry name" value="UDPG_MGDP_dh_N"/>
    <property type="match status" value="1"/>
</dbReference>
<feature type="binding site" evidence="10">
    <location>
        <position position="84"/>
    </location>
    <ligand>
        <name>NAD(+)</name>
        <dbReference type="ChEBI" id="CHEBI:57540"/>
    </ligand>
</feature>
<feature type="binding site" evidence="10">
    <location>
        <position position="122"/>
    </location>
    <ligand>
        <name>NAD(+)</name>
        <dbReference type="ChEBI" id="CHEBI:57540"/>
    </ligand>
</feature>
<evidence type="ECO:0000313" key="12">
    <source>
        <dbReference type="EMBL" id="SDF00074.1"/>
    </source>
</evidence>
<feature type="domain" description="UDP-glucose/GDP-mannose dehydrogenase C-terminal" evidence="11">
    <location>
        <begin position="321"/>
        <end position="420"/>
    </location>
</feature>
<evidence type="ECO:0000313" key="13">
    <source>
        <dbReference type="Proteomes" id="UP000199076"/>
    </source>
</evidence>
<dbReference type="GO" id="GO:0000271">
    <property type="term" value="P:polysaccharide biosynthetic process"/>
    <property type="evidence" value="ECO:0007669"/>
    <property type="project" value="InterPro"/>
</dbReference>
<dbReference type="PIRSF" id="PIRSF000124">
    <property type="entry name" value="UDPglc_GDPman_dh"/>
    <property type="match status" value="1"/>
</dbReference>
<sequence length="431" mass="46171">MHVSVVGSGYVGTTIAACFADLGHEVTSVDIDETVVDAINDGEAPIHEPGLDPLVSVYGGDQLRATTDYDAIADTDVTFLALPTPKHDDGSIDTSIMEAGAESVGEAIADKDDYHLVVVKSTVVPGTTEDTLTPILESASGKTAGEDFGVAVNPEFLREGTAVDDFMEPDKIVVGTDGDGRALDRLAEVYEPLVLQWDVPVFETGRREAEMIKYANNAFLASKVSLINDIGNICKEYGVDAYEVAEAIGLDDRIGERFLRSGVGWGGSCFPKDTAAIIQHARDAGYEPRMLEAAVEVNDRQPERLLDLLDDHVDADGERIAVLGLAFKPGTDDIRNSRAIPVIEGLRERGAEIIAYDPVAASEMAGRFPGIEYAESAAAALDGASGAVVVTDWDEFGTLDEEFDAMADPVVVDGRRIVERREGITYEGLTW</sequence>
<comment type="similarity">
    <text evidence="2 7">Belongs to the UDP-glucose/GDP-mannose dehydrogenase family.</text>
</comment>
<dbReference type="InterPro" id="IPR008927">
    <property type="entry name" value="6-PGluconate_DH-like_C_sf"/>
</dbReference>
<dbReference type="SUPFAM" id="SSF52413">
    <property type="entry name" value="UDP-glucose/GDP-mannose dehydrogenase C-terminal domain"/>
    <property type="match status" value="1"/>
</dbReference>
<feature type="active site" description="Nucleophile" evidence="8">
    <location>
        <position position="269"/>
    </location>
</feature>
<dbReference type="Pfam" id="PF00984">
    <property type="entry name" value="UDPG_MGDP_dh"/>
    <property type="match status" value="1"/>
</dbReference>